<organism evidence="1 2">
    <name type="scientific">Pleionea litopenaei</name>
    <dbReference type="NCBI Taxonomy" id="3070815"/>
    <lineage>
        <taxon>Bacteria</taxon>
        <taxon>Pseudomonadati</taxon>
        <taxon>Pseudomonadota</taxon>
        <taxon>Gammaproteobacteria</taxon>
        <taxon>Oceanospirillales</taxon>
        <taxon>Pleioneaceae</taxon>
        <taxon>Pleionea</taxon>
    </lineage>
</organism>
<keyword evidence="2" id="KW-1185">Reference proteome</keyword>
<dbReference type="EMBL" id="CP133548">
    <property type="protein sequence ID" value="WMS89027.1"/>
    <property type="molecule type" value="Genomic_DNA"/>
</dbReference>
<evidence type="ECO:0000313" key="1">
    <source>
        <dbReference type="EMBL" id="WMS89027.1"/>
    </source>
</evidence>
<dbReference type="AlphaFoldDB" id="A0AA51RWS2"/>
<protein>
    <submittedName>
        <fullName evidence="1">Uncharacterized protein</fullName>
    </submittedName>
</protein>
<dbReference type="Proteomes" id="UP001239782">
    <property type="component" value="Chromosome"/>
</dbReference>
<proteinExistence type="predicted"/>
<sequence length="103" mass="11054">MVKHISIGGVVAAGCDPNMEYLITVSHSGRGVFSLDSFERVARDYSVIYPDDGTIEGIGPLDGVSVPVTEIDYNSGKLEFQSADSALSFVYESGTFSISRKRA</sequence>
<dbReference type="RefSeq" id="WP_309204266.1">
    <property type="nucleotide sequence ID" value="NZ_CP133548.1"/>
</dbReference>
<reference evidence="1 2" key="1">
    <citation type="submission" date="2023-08" db="EMBL/GenBank/DDBJ databases">
        <title>Pleionea litopenaei sp. nov., isolated from stomach of juvenile Litopenaeus vannamei.</title>
        <authorList>
            <person name="Rho A.M."/>
            <person name="Hwang C.Y."/>
        </authorList>
    </citation>
    <scope>NUCLEOTIDE SEQUENCE [LARGE SCALE GENOMIC DNA]</scope>
    <source>
        <strain evidence="1 2">HL-JVS1</strain>
    </source>
</reference>
<name>A0AA51RWS2_9GAMM</name>
<accession>A0AA51RWS2</accession>
<gene>
    <name evidence="1" type="ORF">Q9312_08950</name>
</gene>
<dbReference type="KEGG" id="plei:Q9312_08950"/>
<dbReference type="PROSITE" id="PS51257">
    <property type="entry name" value="PROKAR_LIPOPROTEIN"/>
    <property type="match status" value="1"/>
</dbReference>
<evidence type="ECO:0000313" key="2">
    <source>
        <dbReference type="Proteomes" id="UP001239782"/>
    </source>
</evidence>